<feature type="transmembrane region" description="Helical" evidence="1">
    <location>
        <begin position="58"/>
        <end position="76"/>
    </location>
</feature>
<evidence type="ECO:0000313" key="2">
    <source>
        <dbReference type="EMBL" id="BAT58434.1"/>
    </source>
</evidence>
<proteinExistence type="predicted"/>
<protein>
    <submittedName>
        <fullName evidence="2">Uncharacterized protein</fullName>
    </submittedName>
</protein>
<dbReference type="Proteomes" id="UP000236884">
    <property type="component" value="Chromosome"/>
</dbReference>
<reference evidence="2 3" key="1">
    <citation type="submission" date="2015-08" db="EMBL/GenBank/DDBJ databases">
        <title>Investigation of the bacterial diversity of lava forest soil.</title>
        <authorList>
            <person name="Lee J.S."/>
        </authorList>
    </citation>
    <scope>NUCLEOTIDE SEQUENCE [LARGE SCALE GENOMIC DNA]</scope>
    <source>
        <strain evidence="2 3">GJW-30</strain>
    </source>
</reference>
<keyword evidence="1" id="KW-1133">Transmembrane helix</keyword>
<dbReference type="EMBL" id="AP014946">
    <property type="protein sequence ID" value="BAT58434.1"/>
    <property type="molecule type" value="Genomic_DNA"/>
</dbReference>
<accession>A0A0S3PR44</accession>
<keyword evidence="1" id="KW-0472">Membrane</keyword>
<dbReference type="RefSeq" id="WP_096352340.1">
    <property type="nucleotide sequence ID" value="NZ_AP014946.1"/>
</dbReference>
<dbReference type="KEGG" id="vgo:GJW-30_1_00959"/>
<evidence type="ECO:0000313" key="3">
    <source>
        <dbReference type="Proteomes" id="UP000236884"/>
    </source>
</evidence>
<gene>
    <name evidence="2" type="ORF">GJW-30_1_00959</name>
</gene>
<keyword evidence="3" id="KW-1185">Reference proteome</keyword>
<sequence length="77" mass="8354">MTDKPKPDPVAQIPESQTFAQSAMANAQKAGEHFAGRDPNDPADDAIELWGRRIGRGLSLLGVIGLAIYLFVTYILK</sequence>
<name>A0A0S3PR44_9BRAD</name>
<organism evidence="2 3">
    <name type="scientific">Variibacter gotjawalensis</name>
    <dbReference type="NCBI Taxonomy" id="1333996"/>
    <lineage>
        <taxon>Bacteria</taxon>
        <taxon>Pseudomonadati</taxon>
        <taxon>Pseudomonadota</taxon>
        <taxon>Alphaproteobacteria</taxon>
        <taxon>Hyphomicrobiales</taxon>
        <taxon>Nitrobacteraceae</taxon>
        <taxon>Variibacter</taxon>
    </lineage>
</organism>
<evidence type="ECO:0000256" key="1">
    <source>
        <dbReference type="SAM" id="Phobius"/>
    </source>
</evidence>
<dbReference type="AlphaFoldDB" id="A0A0S3PR44"/>
<keyword evidence="1" id="KW-0812">Transmembrane</keyword>